<dbReference type="RefSeq" id="WP_391935562.1">
    <property type="nucleotide sequence ID" value="NZ_JBIBSM010000010.1"/>
</dbReference>
<evidence type="ECO:0000313" key="1">
    <source>
        <dbReference type="EMBL" id="MFF8278426.1"/>
    </source>
</evidence>
<dbReference type="Proteomes" id="UP001603013">
    <property type="component" value="Unassembled WGS sequence"/>
</dbReference>
<organism evidence="1 2">
    <name type="scientific">Streptomyces lateritius</name>
    <dbReference type="NCBI Taxonomy" id="67313"/>
    <lineage>
        <taxon>Bacteria</taxon>
        <taxon>Bacillati</taxon>
        <taxon>Actinomycetota</taxon>
        <taxon>Actinomycetes</taxon>
        <taxon>Kitasatosporales</taxon>
        <taxon>Streptomycetaceae</taxon>
        <taxon>Streptomyces</taxon>
    </lineage>
</organism>
<dbReference type="Pfam" id="PF04978">
    <property type="entry name" value="MST"/>
    <property type="match status" value="1"/>
</dbReference>
<name>A0ABW6YG08_9ACTN</name>
<dbReference type="SUPFAM" id="SSF109854">
    <property type="entry name" value="DinB/YfiT-like putative metalloenzymes"/>
    <property type="match status" value="1"/>
</dbReference>
<dbReference type="InterPro" id="IPR034660">
    <property type="entry name" value="DinB/YfiT-like"/>
</dbReference>
<dbReference type="EMBL" id="JBIBSM010000010">
    <property type="protein sequence ID" value="MFF8278426.1"/>
    <property type="molecule type" value="Genomic_DNA"/>
</dbReference>
<comment type="caution">
    <text evidence="1">The sequence shown here is derived from an EMBL/GenBank/DDBJ whole genome shotgun (WGS) entry which is preliminary data.</text>
</comment>
<gene>
    <name evidence="1" type="ORF">ACF05T_20315</name>
</gene>
<sequence length="171" mass="19252">MNEDHRIQPPRTADERTTLTAMLQFQRDTLAMKCAGLTPEELKERAVAPSGLSLVGLVRHAAEVERGWFRNVINGEKSRSPWTPPGSADWADFDVDDLDPTGVEEAFTIWREECARARAVVDAADSLDVRGHIGEEVYSLRYVLAHMIEEYARHNGHADLLRERLDGRTGE</sequence>
<evidence type="ECO:0000313" key="2">
    <source>
        <dbReference type="Proteomes" id="UP001603013"/>
    </source>
</evidence>
<dbReference type="Gene3D" id="1.20.120.450">
    <property type="entry name" value="dinb family like domain"/>
    <property type="match status" value="1"/>
</dbReference>
<protein>
    <submittedName>
        <fullName evidence="1">DinB family protein</fullName>
    </submittedName>
</protein>
<reference evidence="1 2" key="1">
    <citation type="submission" date="2024-10" db="EMBL/GenBank/DDBJ databases">
        <title>The Natural Products Discovery Center: Release of the First 8490 Sequenced Strains for Exploring Actinobacteria Biosynthetic Diversity.</title>
        <authorList>
            <person name="Kalkreuter E."/>
            <person name="Kautsar S.A."/>
            <person name="Yang D."/>
            <person name="Bader C.D."/>
            <person name="Teijaro C.N."/>
            <person name="Fluegel L."/>
            <person name="Davis C.M."/>
            <person name="Simpson J.R."/>
            <person name="Lauterbach L."/>
            <person name="Steele A.D."/>
            <person name="Gui C."/>
            <person name="Meng S."/>
            <person name="Li G."/>
            <person name="Viehrig K."/>
            <person name="Ye F."/>
            <person name="Su P."/>
            <person name="Kiefer A.F."/>
            <person name="Nichols A."/>
            <person name="Cepeda A.J."/>
            <person name="Yan W."/>
            <person name="Fan B."/>
            <person name="Jiang Y."/>
            <person name="Adhikari A."/>
            <person name="Zheng C.-J."/>
            <person name="Schuster L."/>
            <person name="Cowan T.M."/>
            <person name="Smanski M.J."/>
            <person name="Chevrette M.G."/>
            <person name="De Carvalho L.P.S."/>
            <person name="Shen B."/>
        </authorList>
    </citation>
    <scope>NUCLEOTIDE SEQUENCE [LARGE SCALE GENOMIC DNA]</scope>
    <source>
        <strain evidence="1 2">NPDC015755</strain>
    </source>
</reference>
<accession>A0ABW6YG08</accession>
<proteinExistence type="predicted"/>
<dbReference type="InterPro" id="IPR007061">
    <property type="entry name" value="MST-like"/>
</dbReference>
<keyword evidence="2" id="KW-1185">Reference proteome</keyword>